<dbReference type="Proteomes" id="UP000292340">
    <property type="component" value="Unassembled WGS sequence"/>
</dbReference>
<proteinExistence type="predicted"/>
<dbReference type="Pfam" id="PF03184">
    <property type="entry name" value="DDE_1"/>
    <property type="match status" value="1"/>
</dbReference>
<evidence type="ECO:0000259" key="2">
    <source>
        <dbReference type="Pfam" id="PF03184"/>
    </source>
</evidence>
<dbReference type="AlphaFoldDB" id="A0AB37W0M6"/>
<comment type="caution">
    <text evidence="3">The sequence shown here is derived from an EMBL/GenBank/DDBJ whole genome shotgun (WGS) entry which is preliminary data.</text>
</comment>
<organism evidence="3 4">
    <name type="scientific">Alternaria tenuissima</name>
    <dbReference type="NCBI Taxonomy" id="119927"/>
    <lineage>
        <taxon>Eukaryota</taxon>
        <taxon>Fungi</taxon>
        <taxon>Dikarya</taxon>
        <taxon>Ascomycota</taxon>
        <taxon>Pezizomycotina</taxon>
        <taxon>Dothideomycetes</taxon>
        <taxon>Pleosporomycetidae</taxon>
        <taxon>Pleosporales</taxon>
        <taxon>Pleosporineae</taxon>
        <taxon>Pleosporaceae</taxon>
        <taxon>Alternaria</taxon>
        <taxon>Alternaria sect. Alternaria</taxon>
        <taxon>Alternaria alternata complex</taxon>
    </lineage>
</organism>
<protein>
    <recommendedName>
        <fullName evidence="2">DDE-1 domain-containing protein</fullName>
    </recommendedName>
</protein>
<feature type="domain" description="DDE-1" evidence="2">
    <location>
        <begin position="191"/>
        <end position="360"/>
    </location>
</feature>
<accession>A0AB37W0M6</accession>
<feature type="compositionally biased region" description="Basic residues" evidence="1">
    <location>
        <begin position="535"/>
        <end position="544"/>
    </location>
</feature>
<dbReference type="Gene3D" id="3.30.420.10">
    <property type="entry name" value="Ribonuclease H-like superfamily/Ribonuclease H"/>
    <property type="match status" value="1"/>
</dbReference>
<gene>
    <name evidence="3" type="ORF">AA0115_g12491</name>
</gene>
<reference evidence="3" key="1">
    <citation type="submission" date="2017-10" db="EMBL/GenBank/DDBJ databases">
        <authorList>
            <person name="Armitage A.D."/>
            <person name="Barbara D.J."/>
            <person name="Woodhall J.W."/>
            <person name="Sreenivasaprasad S."/>
            <person name="Lane C.R."/>
            <person name="Clarkson J.P."/>
            <person name="Harrison R.J."/>
        </authorList>
    </citation>
    <scope>NUCLEOTIDE SEQUENCE</scope>
    <source>
        <strain evidence="3">FERA 1164</strain>
    </source>
</reference>
<evidence type="ECO:0000313" key="3">
    <source>
        <dbReference type="EMBL" id="RYN16219.1"/>
    </source>
</evidence>
<dbReference type="EMBL" id="PDXB01000079">
    <property type="protein sequence ID" value="RYN16219.1"/>
    <property type="molecule type" value="Genomic_DNA"/>
</dbReference>
<dbReference type="GO" id="GO:0003677">
    <property type="term" value="F:DNA binding"/>
    <property type="evidence" value="ECO:0007669"/>
    <property type="project" value="TreeGrafter"/>
</dbReference>
<feature type="region of interest" description="Disordered" evidence="1">
    <location>
        <begin position="517"/>
        <end position="586"/>
    </location>
</feature>
<dbReference type="InterPro" id="IPR050863">
    <property type="entry name" value="CenT-Element_Derived"/>
</dbReference>
<dbReference type="GO" id="GO:0005634">
    <property type="term" value="C:nucleus"/>
    <property type="evidence" value="ECO:0007669"/>
    <property type="project" value="TreeGrafter"/>
</dbReference>
<dbReference type="InterPro" id="IPR004875">
    <property type="entry name" value="DDE_SF_endonuclease_dom"/>
</dbReference>
<sequence>MDKESRALTEALPEGIPDTLAARAAHFNVALSTLGHRKLERQSREAKADKQRYLTRYEANAVVEFLLQQKAFGTPVRMKHVAAIAFSATRNRPLADRPLKPPGPNWAKAFEKHRPELLAKKNRPQDWNRHNIYDKVKYWFEVIGKELRNPAILPENIYKMDETGIMLSMLNSVEVLVGKDDTNAYRGARVKRTMVTAVECISADGRSLNPMIIWPAKTHRANWTTYPTPGWVYAISDTGFTDSYISLQWLKLVFDPQTKERANMKPRVLIWDGFGTHETLEILEFCFENNITMCRMPSHCSHKLQPCDVGVFGPLKTAYREQVERMELGGVNTVGKQHFTYLYSPAREKALTKRNILGAWRGSGLFPFNPNRVLAEIPKPPTDLTISTADEPRMDLRSDYEALPTPATPVSGETLMSLLDMIKHAPNDEANSQHKARLQQKVANAAQTYLAKIALLYNRNQFLTKINNEGKARRAADQRIIGTARVVTYEDLEEKRAERAVTDAKAAEKKAKKAAKEAKRVASAGSKAEGAATGLKKRGRKRKSASPEQDGSNPARRAKVLRTSETQVEEIEIMQQPYRAPEAKMY</sequence>
<evidence type="ECO:0000256" key="1">
    <source>
        <dbReference type="SAM" id="MobiDB-lite"/>
    </source>
</evidence>
<name>A0AB37W0M6_9PLEO</name>
<dbReference type="PANTHER" id="PTHR19303:SF74">
    <property type="entry name" value="POGO TRANSPOSABLE ELEMENT WITH KRAB DOMAIN"/>
    <property type="match status" value="1"/>
</dbReference>
<evidence type="ECO:0000313" key="4">
    <source>
        <dbReference type="Proteomes" id="UP000292340"/>
    </source>
</evidence>
<dbReference type="PANTHER" id="PTHR19303">
    <property type="entry name" value="TRANSPOSON"/>
    <property type="match status" value="1"/>
</dbReference>
<dbReference type="InterPro" id="IPR036397">
    <property type="entry name" value="RNaseH_sf"/>
</dbReference>
<reference evidence="3" key="2">
    <citation type="journal article" date="2019" name="bioRxiv">
        <title>Genomics, evolutionary history and diagnostics of the Alternaria alternata species group including apple and Asian pear pathotypes.</title>
        <authorList>
            <person name="Armitage A.D."/>
            <person name="Cockerton H.M."/>
            <person name="Sreenivasaprasad S."/>
            <person name="Woodhall J.W."/>
            <person name="Lane C.R."/>
            <person name="Harrison R.J."/>
            <person name="Clarkson J.P."/>
        </authorList>
    </citation>
    <scope>NUCLEOTIDE SEQUENCE</scope>
    <source>
        <strain evidence="3">FERA 1164</strain>
    </source>
</reference>